<dbReference type="InterPro" id="IPR011990">
    <property type="entry name" value="TPR-like_helical_dom_sf"/>
</dbReference>
<dbReference type="Gene3D" id="1.25.40.10">
    <property type="entry name" value="Tetratricopeptide repeat domain"/>
    <property type="match status" value="1"/>
</dbReference>
<reference evidence="1" key="1">
    <citation type="submission" date="2022-01" db="EMBL/GenBank/DDBJ databases">
        <title>Novel bile acid biosynthetic pathways are enriched in the microbiome of centenarians.</title>
        <authorList>
            <person name="Sato Y."/>
            <person name="Atarashi K."/>
            <person name="Plichta R.D."/>
            <person name="Arai Y."/>
            <person name="Sasajima S."/>
            <person name="Kearney M.S."/>
            <person name="Suda W."/>
            <person name="Takeshita K."/>
            <person name="Sasaki T."/>
            <person name="Okamoto S."/>
            <person name="Skelly N.A."/>
            <person name="Okamura Y."/>
            <person name="Vlamakis H."/>
            <person name="Li Y."/>
            <person name="Tanoue T."/>
            <person name="Takei H."/>
            <person name="Nittono H."/>
            <person name="Narushima S."/>
            <person name="Irie J."/>
            <person name="Itoh H."/>
            <person name="Moriya K."/>
            <person name="Sugiura Y."/>
            <person name="Suematsu M."/>
            <person name="Moritoki N."/>
            <person name="Shibata S."/>
            <person name="Littman R.D."/>
            <person name="Fischbach A.M."/>
            <person name="Uwamino Y."/>
            <person name="Inoue T."/>
            <person name="Honda A."/>
            <person name="Hattori M."/>
            <person name="Murai T."/>
            <person name="Xavier J.R."/>
            <person name="Hirose N."/>
            <person name="Honda K."/>
        </authorList>
    </citation>
    <scope>NUCLEOTIDE SEQUENCE</scope>
    <source>
        <strain evidence="1">CE91-St16</strain>
    </source>
</reference>
<dbReference type="EMBL" id="BQOL01000001">
    <property type="protein sequence ID" value="GKI19024.1"/>
    <property type="molecule type" value="Genomic_DNA"/>
</dbReference>
<dbReference type="Proteomes" id="UP001055105">
    <property type="component" value="Unassembled WGS sequence"/>
</dbReference>
<evidence type="ECO:0000313" key="1">
    <source>
        <dbReference type="EMBL" id="GKI19024.1"/>
    </source>
</evidence>
<evidence type="ECO:0008006" key="3">
    <source>
        <dbReference type="Google" id="ProtNLM"/>
    </source>
</evidence>
<sequence length="162" mass="18124">MTDFRQYLASPATAERPSAGELDALAARYEWFAPVRIAREIVTGICDPRLAVTAPWRAQSSLLRRPIDAEAVLRLSSDDIIDRFLQEDDLRIVAADGEPEEEVRTAAELDDDDEVVSEELAEIYLAQGLCDKAIAIYRKLSLLNPEKSVYFAELIGKLENNN</sequence>
<organism evidence="1 2">
    <name type="scientific">Alistipes finegoldii</name>
    <dbReference type="NCBI Taxonomy" id="214856"/>
    <lineage>
        <taxon>Bacteria</taxon>
        <taxon>Pseudomonadati</taxon>
        <taxon>Bacteroidota</taxon>
        <taxon>Bacteroidia</taxon>
        <taxon>Bacteroidales</taxon>
        <taxon>Rikenellaceae</taxon>
        <taxon>Alistipes</taxon>
    </lineage>
</organism>
<dbReference type="RefSeq" id="WP_009596612.1">
    <property type="nucleotide sequence ID" value="NZ_AP025581.1"/>
</dbReference>
<proteinExistence type="predicted"/>
<protein>
    <recommendedName>
        <fullName evidence="3">Tetratricopeptide repeat protein</fullName>
    </recommendedName>
</protein>
<name>A0AA37KQB3_9BACT</name>
<gene>
    <name evidence="1" type="ORF">CE91St16_19320</name>
</gene>
<comment type="caution">
    <text evidence="1">The sequence shown here is derived from an EMBL/GenBank/DDBJ whole genome shotgun (WGS) entry which is preliminary data.</text>
</comment>
<evidence type="ECO:0000313" key="2">
    <source>
        <dbReference type="Proteomes" id="UP001055105"/>
    </source>
</evidence>
<dbReference type="AlphaFoldDB" id="A0AA37KQB3"/>
<accession>A0AA37KQB3</accession>